<dbReference type="EMBL" id="UYRU01074280">
    <property type="protein sequence ID" value="VDN24448.1"/>
    <property type="molecule type" value="Genomic_DNA"/>
</dbReference>
<dbReference type="PANTHER" id="PTHR21083:SF0">
    <property type="entry name" value="DYNEIN AXONEMAL ASSEMBLY FACTOR 6"/>
    <property type="match status" value="1"/>
</dbReference>
<proteinExistence type="predicted"/>
<dbReference type="PANTHER" id="PTHR21083">
    <property type="entry name" value="TWISTER"/>
    <property type="match status" value="1"/>
</dbReference>
<evidence type="ECO:0000313" key="2">
    <source>
        <dbReference type="Proteomes" id="UP000281553"/>
    </source>
</evidence>
<dbReference type="GO" id="GO:0051087">
    <property type="term" value="F:protein-folding chaperone binding"/>
    <property type="evidence" value="ECO:0007669"/>
    <property type="project" value="InterPro"/>
</dbReference>
<dbReference type="AlphaFoldDB" id="A0A3P7MPG8"/>
<accession>A0A3P7MPG8</accession>
<keyword evidence="2" id="KW-1185">Reference proteome</keyword>
<dbReference type="GO" id="GO:0070286">
    <property type="term" value="P:axonemal dynein complex assembly"/>
    <property type="evidence" value="ECO:0007669"/>
    <property type="project" value="InterPro"/>
</dbReference>
<dbReference type="OrthoDB" id="25887at2759"/>
<sequence length="149" mass="17176">MLPFETFDFKPSFIPFTPLLQVIRLAGSRTAPKFTPGDIGGKKKRKKVPKPEIKPVDPNAIWDADEVPEVEDVQDIYDPRPQPEYEILFKQDVTTEDIYLQMGNKTPTTASCEYMVWLRQTPLFWKAGRSLPILYAGHLKTVKLTYFNK</sequence>
<gene>
    <name evidence="1" type="ORF">DILT_LOCUS14439</name>
</gene>
<dbReference type="GO" id="GO:0005737">
    <property type="term" value="C:cytoplasm"/>
    <property type="evidence" value="ECO:0007669"/>
    <property type="project" value="TreeGrafter"/>
</dbReference>
<dbReference type="InterPro" id="IPR026697">
    <property type="entry name" value="DNAAF6"/>
</dbReference>
<organism evidence="1 2">
    <name type="scientific">Dibothriocephalus latus</name>
    <name type="common">Fish tapeworm</name>
    <name type="synonym">Diphyllobothrium latum</name>
    <dbReference type="NCBI Taxonomy" id="60516"/>
    <lineage>
        <taxon>Eukaryota</taxon>
        <taxon>Metazoa</taxon>
        <taxon>Spiralia</taxon>
        <taxon>Lophotrochozoa</taxon>
        <taxon>Platyhelminthes</taxon>
        <taxon>Cestoda</taxon>
        <taxon>Eucestoda</taxon>
        <taxon>Diphyllobothriidea</taxon>
        <taxon>Diphyllobothriidae</taxon>
        <taxon>Dibothriocephalus</taxon>
    </lineage>
</organism>
<evidence type="ECO:0000313" key="1">
    <source>
        <dbReference type="EMBL" id="VDN24448.1"/>
    </source>
</evidence>
<reference evidence="1 2" key="1">
    <citation type="submission" date="2018-11" db="EMBL/GenBank/DDBJ databases">
        <authorList>
            <consortium name="Pathogen Informatics"/>
        </authorList>
    </citation>
    <scope>NUCLEOTIDE SEQUENCE [LARGE SCALE GENOMIC DNA]</scope>
</reference>
<dbReference type="GO" id="GO:0045505">
    <property type="term" value="F:dynein intermediate chain binding"/>
    <property type="evidence" value="ECO:0007669"/>
    <property type="project" value="TreeGrafter"/>
</dbReference>
<protein>
    <submittedName>
        <fullName evidence="1">Uncharacterized protein</fullName>
    </submittedName>
</protein>
<name>A0A3P7MPG8_DIBLA</name>
<dbReference type="Proteomes" id="UP000281553">
    <property type="component" value="Unassembled WGS sequence"/>
</dbReference>